<protein>
    <submittedName>
        <fullName evidence="2">MBL fold metallo-hydrolase</fullName>
    </submittedName>
</protein>
<dbReference type="Pfam" id="PF00753">
    <property type="entry name" value="Lactamase_B"/>
    <property type="match status" value="1"/>
</dbReference>
<dbReference type="InterPro" id="IPR036866">
    <property type="entry name" value="RibonucZ/Hydroxyglut_hydro"/>
</dbReference>
<dbReference type="PANTHER" id="PTHR42951:SF4">
    <property type="entry name" value="ACYL-COENZYME A THIOESTERASE MBLAC2"/>
    <property type="match status" value="1"/>
</dbReference>
<reference evidence="2 3" key="1">
    <citation type="submission" date="2017-10" db="EMBL/GenBank/DDBJ databases">
        <title>Bacillus sp. nov., a halophilic bacterium isolated from a Yangshapao Lake.</title>
        <authorList>
            <person name="Wang H."/>
        </authorList>
    </citation>
    <scope>NUCLEOTIDE SEQUENCE [LARGE SCALE GENOMIC DNA]</scope>
    <source>
        <strain evidence="2 3">YSP-3</strain>
    </source>
</reference>
<dbReference type="Gene3D" id="3.60.15.10">
    <property type="entry name" value="Ribonuclease Z/Hydroxyacylglutathione hydrolase-like"/>
    <property type="match status" value="1"/>
</dbReference>
<dbReference type="SMART" id="SM00849">
    <property type="entry name" value="Lactamase_B"/>
    <property type="match status" value="1"/>
</dbReference>
<dbReference type="AlphaFoldDB" id="A0A2W0HVQ0"/>
<organism evidence="2 3">
    <name type="scientific">Alteribacter lacisalsi</name>
    <dbReference type="NCBI Taxonomy" id="2045244"/>
    <lineage>
        <taxon>Bacteria</taxon>
        <taxon>Bacillati</taxon>
        <taxon>Bacillota</taxon>
        <taxon>Bacilli</taxon>
        <taxon>Bacillales</taxon>
        <taxon>Bacillaceae</taxon>
        <taxon>Alteribacter</taxon>
    </lineage>
</organism>
<evidence type="ECO:0000313" key="2">
    <source>
        <dbReference type="EMBL" id="PYZ97768.1"/>
    </source>
</evidence>
<gene>
    <name evidence="2" type="ORF">CR205_04015</name>
</gene>
<dbReference type="RefSeq" id="WP_110517184.1">
    <property type="nucleotide sequence ID" value="NZ_PDOF01000001.1"/>
</dbReference>
<proteinExistence type="predicted"/>
<dbReference type="InterPro" id="IPR050855">
    <property type="entry name" value="NDM-1-like"/>
</dbReference>
<name>A0A2W0HVQ0_9BACI</name>
<feature type="domain" description="Metallo-beta-lactamase" evidence="1">
    <location>
        <begin position="26"/>
        <end position="217"/>
    </location>
</feature>
<accession>A0A2W0HVQ0</accession>
<evidence type="ECO:0000259" key="1">
    <source>
        <dbReference type="SMART" id="SM00849"/>
    </source>
</evidence>
<dbReference type="InterPro" id="IPR001279">
    <property type="entry name" value="Metallo-B-lactamas"/>
</dbReference>
<dbReference type="Proteomes" id="UP000248066">
    <property type="component" value="Unassembled WGS sequence"/>
</dbReference>
<dbReference type="GO" id="GO:0016787">
    <property type="term" value="F:hydrolase activity"/>
    <property type="evidence" value="ECO:0007669"/>
    <property type="project" value="UniProtKB-KW"/>
</dbReference>
<evidence type="ECO:0000313" key="3">
    <source>
        <dbReference type="Proteomes" id="UP000248066"/>
    </source>
</evidence>
<dbReference type="OrthoDB" id="9802248at2"/>
<dbReference type="PANTHER" id="PTHR42951">
    <property type="entry name" value="METALLO-BETA-LACTAMASE DOMAIN-CONTAINING"/>
    <property type="match status" value="1"/>
</dbReference>
<dbReference type="SUPFAM" id="SSF56281">
    <property type="entry name" value="Metallo-hydrolase/oxidoreductase"/>
    <property type="match status" value="1"/>
</dbReference>
<keyword evidence="2" id="KW-0378">Hydrolase</keyword>
<keyword evidence="3" id="KW-1185">Reference proteome</keyword>
<sequence>MENHWFTISQLNDQSWAISEYGHWEKVHSFLLTGKKRACLIDTGIGIADIAPVIHQLTDLPVTVVTTHVHWDHIGSHGSFEDILVHEEEADWLENGIKGLPLSQIRKDIGRDLTKPAPEEFNPETYVPYTGRPAGLIKDGDCIDLGGRTLSLIHTPGHSPGHVCVYDHATGFLFTGDLLYDETPVYAFYPTTNPADLVNSWVKIAAIDNVIRIFGSHNTLGLSPALLTEVEKAARTLRAQGLDQFGTGVHHFNGFSVKF</sequence>
<comment type="caution">
    <text evidence="2">The sequence shown here is derived from an EMBL/GenBank/DDBJ whole genome shotgun (WGS) entry which is preliminary data.</text>
</comment>
<dbReference type="EMBL" id="PDOF01000001">
    <property type="protein sequence ID" value="PYZ97768.1"/>
    <property type="molecule type" value="Genomic_DNA"/>
</dbReference>